<sequence length="115" mass="13024">MNLRSRASEIYKVVARGLVQCLLSWCVLPHTLRPGLYEPDKDPRCSGVSLRDAAGPAYYPSNTELDLTASSFLHHRLSATETEQRQQFMTPPKQYSIDGEKNIDTQRDFDSLKHG</sequence>
<feature type="non-terminal residue" evidence="2">
    <location>
        <position position="1"/>
    </location>
</feature>
<dbReference type="EMBL" id="ML976614">
    <property type="protein sequence ID" value="KAF1850613.1"/>
    <property type="molecule type" value="Genomic_DNA"/>
</dbReference>
<dbReference type="AlphaFoldDB" id="A0A9P4LDA6"/>
<dbReference type="GeneID" id="63849693"/>
<name>A0A9P4LDA6_9PLEO</name>
<organism evidence="2 3">
    <name type="scientific">Cucurbitaria berberidis CBS 394.84</name>
    <dbReference type="NCBI Taxonomy" id="1168544"/>
    <lineage>
        <taxon>Eukaryota</taxon>
        <taxon>Fungi</taxon>
        <taxon>Dikarya</taxon>
        <taxon>Ascomycota</taxon>
        <taxon>Pezizomycotina</taxon>
        <taxon>Dothideomycetes</taxon>
        <taxon>Pleosporomycetidae</taxon>
        <taxon>Pleosporales</taxon>
        <taxon>Pleosporineae</taxon>
        <taxon>Cucurbitariaceae</taxon>
        <taxon>Cucurbitaria</taxon>
    </lineage>
</organism>
<dbReference type="RefSeq" id="XP_040793176.1">
    <property type="nucleotide sequence ID" value="XM_040932442.1"/>
</dbReference>
<feature type="region of interest" description="Disordered" evidence="1">
    <location>
        <begin position="81"/>
        <end position="115"/>
    </location>
</feature>
<reference evidence="2" key="1">
    <citation type="submission" date="2020-01" db="EMBL/GenBank/DDBJ databases">
        <authorList>
            <consortium name="DOE Joint Genome Institute"/>
            <person name="Haridas S."/>
            <person name="Albert R."/>
            <person name="Binder M."/>
            <person name="Bloem J."/>
            <person name="Labutti K."/>
            <person name="Salamov A."/>
            <person name="Andreopoulos B."/>
            <person name="Baker S.E."/>
            <person name="Barry K."/>
            <person name="Bills G."/>
            <person name="Bluhm B.H."/>
            <person name="Cannon C."/>
            <person name="Castanera R."/>
            <person name="Culley D.E."/>
            <person name="Daum C."/>
            <person name="Ezra D."/>
            <person name="Gonzalez J.B."/>
            <person name="Henrissat B."/>
            <person name="Kuo A."/>
            <person name="Liang C."/>
            <person name="Lipzen A."/>
            <person name="Lutzoni F."/>
            <person name="Magnuson J."/>
            <person name="Mondo S."/>
            <person name="Nolan M."/>
            <person name="Ohm R."/>
            <person name="Pangilinan J."/>
            <person name="Park H.-J."/>
            <person name="Ramirez L."/>
            <person name="Alfaro M."/>
            <person name="Sun H."/>
            <person name="Tritt A."/>
            <person name="Yoshinaga Y."/>
            <person name="Zwiers L.-H."/>
            <person name="Turgeon B.G."/>
            <person name="Goodwin S.B."/>
            <person name="Spatafora J.W."/>
            <person name="Crous P.W."/>
            <person name="Grigoriev I.V."/>
        </authorList>
    </citation>
    <scope>NUCLEOTIDE SEQUENCE</scope>
    <source>
        <strain evidence="2">CBS 394.84</strain>
    </source>
</reference>
<comment type="caution">
    <text evidence="2">The sequence shown here is derived from an EMBL/GenBank/DDBJ whole genome shotgun (WGS) entry which is preliminary data.</text>
</comment>
<evidence type="ECO:0000256" key="1">
    <source>
        <dbReference type="SAM" id="MobiDB-lite"/>
    </source>
</evidence>
<keyword evidence="3" id="KW-1185">Reference proteome</keyword>
<evidence type="ECO:0000313" key="2">
    <source>
        <dbReference type="EMBL" id="KAF1850613.1"/>
    </source>
</evidence>
<gene>
    <name evidence="2" type="ORF">K460DRAFT_361368</name>
</gene>
<accession>A0A9P4LDA6</accession>
<proteinExistence type="predicted"/>
<protein>
    <submittedName>
        <fullName evidence="2">Uncharacterized protein</fullName>
    </submittedName>
</protein>
<evidence type="ECO:0000313" key="3">
    <source>
        <dbReference type="Proteomes" id="UP000800039"/>
    </source>
</evidence>
<feature type="compositionally biased region" description="Basic and acidic residues" evidence="1">
    <location>
        <begin position="98"/>
        <end position="115"/>
    </location>
</feature>
<dbReference type="Proteomes" id="UP000800039">
    <property type="component" value="Unassembled WGS sequence"/>
</dbReference>